<evidence type="ECO:0000259" key="2">
    <source>
        <dbReference type="Pfam" id="PF07727"/>
    </source>
</evidence>
<reference evidence="3 4" key="1">
    <citation type="journal article" date="2017" name="Nat. Commun.">
        <title>Genome assembly with in vitro proximity ligation data and whole-genome triplication in lettuce.</title>
        <authorList>
            <person name="Reyes-Chin-Wo S."/>
            <person name="Wang Z."/>
            <person name="Yang X."/>
            <person name="Kozik A."/>
            <person name="Arikit S."/>
            <person name="Song C."/>
            <person name="Xia L."/>
            <person name="Froenicke L."/>
            <person name="Lavelle D.O."/>
            <person name="Truco M.J."/>
            <person name="Xia R."/>
            <person name="Zhu S."/>
            <person name="Xu C."/>
            <person name="Xu H."/>
            <person name="Xu X."/>
            <person name="Cox K."/>
            <person name="Korf I."/>
            <person name="Meyers B.C."/>
            <person name="Michelmore R.W."/>
        </authorList>
    </citation>
    <scope>NUCLEOTIDE SEQUENCE [LARGE SCALE GENOMIC DNA]</scope>
    <source>
        <strain evidence="4">cv. Salinas</strain>
        <tissue evidence="3">Seedlings</tissue>
    </source>
</reference>
<dbReference type="CDD" id="cd09272">
    <property type="entry name" value="RNase_HI_RT_Ty1"/>
    <property type="match status" value="1"/>
</dbReference>
<protein>
    <recommendedName>
        <fullName evidence="2">Reverse transcriptase Ty1/copia-type domain-containing protein</fullName>
    </recommendedName>
</protein>
<evidence type="ECO:0000313" key="3">
    <source>
        <dbReference type="EMBL" id="KAJ0213981.1"/>
    </source>
</evidence>
<dbReference type="Pfam" id="PF07727">
    <property type="entry name" value="RVT_2"/>
    <property type="match status" value="1"/>
</dbReference>
<organism evidence="3 4">
    <name type="scientific">Lactuca sativa</name>
    <name type="common">Garden lettuce</name>
    <dbReference type="NCBI Taxonomy" id="4236"/>
    <lineage>
        <taxon>Eukaryota</taxon>
        <taxon>Viridiplantae</taxon>
        <taxon>Streptophyta</taxon>
        <taxon>Embryophyta</taxon>
        <taxon>Tracheophyta</taxon>
        <taxon>Spermatophyta</taxon>
        <taxon>Magnoliopsida</taxon>
        <taxon>eudicotyledons</taxon>
        <taxon>Gunneridae</taxon>
        <taxon>Pentapetalae</taxon>
        <taxon>asterids</taxon>
        <taxon>campanulids</taxon>
        <taxon>Asterales</taxon>
        <taxon>Asteraceae</taxon>
        <taxon>Cichorioideae</taxon>
        <taxon>Cichorieae</taxon>
        <taxon>Lactucinae</taxon>
        <taxon>Lactuca</taxon>
    </lineage>
</organism>
<name>A0A9R1XI61_LACSA</name>
<dbReference type="SUPFAM" id="SSF56672">
    <property type="entry name" value="DNA/RNA polymerases"/>
    <property type="match status" value="1"/>
</dbReference>
<dbReference type="EMBL" id="NBSK02000004">
    <property type="protein sequence ID" value="KAJ0213981.1"/>
    <property type="molecule type" value="Genomic_DNA"/>
</dbReference>
<feature type="domain" description="Reverse transcriptase Ty1/copia-type" evidence="2">
    <location>
        <begin position="145"/>
        <end position="324"/>
    </location>
</feature>
<dbReference type="InterPro" id="IPR043502">
    <property type="entry name" value="DNA/RNA_pol_sf"/>
</dbReference>
<proteinExistence type="predicted"/>
<accession>A0A9R1XI61</accession>
<feature type="compositionally biased region" description="Low complexity" evidence="1">
    <location>
        <begin position="86"/>
        <end position="99"/>
    </location>
</feature>
<feature type="region of interest" description="Disordered" evidence="1">
    <location>
        <begin position="1"/>
        <end position="99"/>
    </location>
</feature>
<keyword evidence="4" id="KW-1185">Reference proteome</keyword>
<dbReference type="AlphaFoldDB" id="A0A9R1XI61"/>
<comment type="caution">
    <text evidence="3">The sequence shown here is derived from an EMBL/GenBank/DDBJ whole genome shotgun (WGS) entry which is preliminary data.</text>
</comment>
<feature type="compositionally biased region" description="Pro residues" evidence="1">
    <location>
        <begin position="52"/>
        <end position="69"/>
    </location>
</feature>
<dbReference type="Proteomes" id="UP000235145">
    <property type="component" value="Unassembled WGS sequence"/>
</dbReference>
<dbReference type="InterPro" id="IPR013103">
    <property type="entry name" value="RVT_2"/>
</dbReference>
<feature type="compositionally biased region" description="Low complexity" evidence="1">
    <location>
        <begin position="36"/>
        <end position="51"/>
    </location>
</feature>
<gene>
    <name evidence="3" type="ORF">LSAT_V11C400194770</name>
</gene>
<sequence>MSTLTPPLIQQLDPLPEHIPSTTNNHEPDTPPTPSTPHSSQPNSPQSEASPQPSPIPQPSPSPPPPPTTRPHKANSKYFNPSFVNTTTLHPLPTTLEPTTHTQAFKDPQWREEMDQEFNSLIQNGTWELVPKSNHTPIGFTKPVTIRTVLSIALSYNWPLHQLDVNNAFLHGTLHEEVFISQPPGFIHPDFPTHVCKLKKSLCGLKQAPRVWYLEVTSFLVSISYRKSRADPSLFIYNSNGIISYLLVYVDDFVLTGNNNSFLDSFVSSQAKRFSIKDLGSLHHFLGVEVIPVSTGLFLSQHRHIHDLLEHFHMDGAKDVTTPLNSSVSLTLHDGSACTDPTPYQKLVGSLQYLAFTRSDISFAVNKLSRFMHAPSQTHWQSLKRVLCYLKGTIHHGLYLHKNSSIQLTTFSDSDWGGIACGGHSTTSYLLFLGSNIVSWRSDRQKSVSRSSTEAEYKALANAASKVMWLQNLRLKLGIKSPSAPTLYCDNMGATYSCANPVYHSQMKHVALDYHYVREKVQDGSLVVQHVNSFDKLADALTKPLSRGPFQRLRSKIGVSDGSSILRGRIN</sequence>
<dbReference type="PANTHER" id="PTHR11439:SF450">
    <property type="entry name" value="REVERSE TRANSCRIPTASE TY1_COPIA-TYPE DOMAIN-CONTAINING PROTEIN"/>
    <property type="match status" value="1"/>
</dbReference>
<evidence type="ECO:0000256" key="1">
    <source>
        <dbReference type="SAM" id="MobiDB-lite"/>
    </source>
</evidence>
<evidence type="ECO:0000313" key="4">
    <source>
        <dbReference type="Proteomes" id="UP000235145"/>
    </source>
</evidence>
<dbReference type="PANTHER" id="PTHR11439">
    <property type="entry name" value="GAG-POL-RELATED RETROTRANSPOSON"/>
    <property type="match status" value="1"/>
</dbReference>